<evidence type="ECO:0000256" key="1">
    <source>
        <dbReference type="SAM" id="SignalP"/>
    </source>
</evidence>
<reference evidence="2 3" key="1">
    <citation type="submission" date="2014-09" db="EMBL/GenBank/DDBJ databases">
        <title>Draft genome of Bradyrhizobium japonicum Is-34.</title>
        <authorList>
            <person name="Tsurumaru H."/>
            <person name="Yamakawa T."/>
            <person name="Hashimoto S."/>
            <person name="Okizaki K."/>
            <person name="Kanesaki Y."/>
            <person name="Yoshikawa H."/>
            <person name="Yajima S."/>
        </authorList>
    </citation>
    <scope>NUCLEOTIDE SEQUENCE [LARGE SCALE GENOMIC DNA]</scope>
    <source>
        <strain evidence="2 3">Is-34</strain>
    </source>
</reference>
<accession>A0A0A3XQH3</accession>
<name>A0A0A3XQH3_BRAJP</name>
<keyword evidence="1" id="KW-0732">Signal</keyword>
<sequence length="155" mass="16458">MSQIILVAGLSAWAVAGSSSVQARVDSGTDAENPADGTEVCGFQQERALMRIEFSVQHEGACERISFALSATAEADAHFQPLQRKSLASSLKTNAHRGACGERCAKQVVRIGTRRNAADAIRAADSKLRVADTAYQCTMIGGVAYDNNFADLGHD</sequence>
<evidence type="ECO:0000313" key="2">
    <source>
        <dbReference type="EMBL" id="KGT75401.1"/>
    </source>
</evidence>
<gene>
    <name evidence="2" type="ORF">MA20_33550</name>
</gene>
<feature type="signal peptide" evidence="1">
    <location>
        <begin position="1"/>
        <end position="23"/>
    </location>
</feature>
<dbReference type="AlphaFoldDB" id="A0A0A3XQH3"/>
<feature type="chain" id="PRO_5002016584" evidence="1">
    <location>
        <begin position="24"/>
        <end position="155"/>
    </location>
</feature>
<protein>
    <submittedName>
        <fullName evidence="2">Uncharacterized protein</fullName>
    </submittedName>
</protein>
<dbReference type="Proteomes" id="UP000030377">
    <property type="component" value="Unassembled WGS sequence"/>
</dbReference>
<proteinExistence type="predicted"/>
<comment type="caution">
    <text evidence="2">The sequence shown here is derived from an EMBL/GenBank/DDBJ whole genome shotgun (WGS) entry which is preliminary data.</text>
</comment>
<organism evidence="2 3">
    <name type="scientific">Bradyrhizobium japonicum</name>
    <dbReference type="NCBI Taxonomy" id="375"/>
    <lineage>
        <taxon>Bacteria</taxon>
        <taxon>Pseudomonadati</taxon>
        <taxon>Pseudomonadota</taxon>
        <taxon>Alphaproteobacteria</taxon>
        <taxon>Hyphomicrobiales</taxon>
        <taxon>Nitrobacteraceae</taxon>
        <taxon>Bradyrhizobium</taxon>
    </lineage>
</organism>
<evidence type="ECO:0000313" key="3">
    <source>
        <dbReference type="Proteomes" id="UP000030377"/>
    </source>
</evidence>
<dbReference type="EMBL" id="JRPN01000025">
    <property type="protein sequence ID" value="KGT75401.1"/>
    <property type="molecule type" value="Genomic_DNA"/>
</dbReference>